<sequence>MLQTIFQQEPTMNSYMLENHIFDKKKREILVRYMLHRRLAVLLNTKGTDVFNLELDKQKRHSSRGVSLSCPGKDYLLAIRGTDVDPRTSITPVYLESNSLGNKECIEYYHLQFIFK</sequence>
<evidence type="ECO:0000313" key="1">
    <source>
        <dbReference type="EMBL" id="GBM84292.1"/>
    </source>
</evidence>
<keyword evidence="2" id="KW-1185">Reference proteome</keyword>
<organism evidence="1 2">
    <name type="scientific">Araneus ventricosus</name>
    <name type="common">Orbweaver spider</name>
    <name type="synonym">Epeira ventricosa</name>
    <dbReference type="NCBI Taxonomy" id="182803"/>
    <lineage>
        <taxon>Eukaryota</taxon>
        <taxon>Metazoa</taxon>
        <taxon>Ecdysozoa</taxon>
        <taxon>Arthropoda</taxon>
        <taxon>Chelicerata</taxon>
        <taxon>Arachnida</taxon>
        <taxon>Araneae</taxon>
        <taxon>Araneomorphae</taxon>
        <taxon>Entelegynae</taxon>
        <taxon>Araneoidea</taxon>
        <taxon>Araneidae</taxon>
        <taxon>Araneus</taxon>
    </lineage>
</organism>
<dbReference type="EMBL" id="BGPR01003147">
    <property type="protein sequence ID" value="GBM84292.1"/>
    <property type="molecule type" value="Genomic_DNA"/>
</dbReference>
<dbReference type="Proteomes" id="UP000499080">
    <property type="component" value="Unassembled WGS sequence"/>
</dbReference>
<protein>
    <submittedName>
        <fullName evidence="1">Uncharacterized protein</fullName>
    </submittedName>
</protein>
<proteinExistence type="predicted"/>
<dbReference type="AlphaFoldDB" id="A0A4Y2J4X6"/>
<accession>A0A4Y2J4X6</accession>
<evidence type="ECO:0000313" key="2">
    <source>
        <dbReference type="Proteomes" id="UP000499080"/>
    </source>
</evidence>
<name>A0A4Y2J4X6_ARAVE</name>
<gene>
    <name evidence="1" type="ORF">AVEN_59608_1</name>
</gene>
<comment type="caution">
    <text evidence="1">The sequence shown here is derived from an EMBL/GenBank/DDBJ whole genome shotgun (WGS) entry which is preliminary data.</text>
</comment>
<reference evidence="1 2" key="1">
    <citation type="journal article" date="2019" name="Sci. Rep.">
        <title>Orb-weaving spider Araneus ventricosus genome elucidates the spidroin gene catalogue.</title>
        <authorList>
            <person name="Kono N."/>
            <person name="Nakamura H."/>
            <person name="Ohtoshi R."/>
            <person name="Moran D.A.P."/>
            <person name="Shinohara A."/>
            <person name="Yoshida Y."/>
            <person name="Fujiwara M."/>
            <person name="Mori M."/>
            <person name="Tomita M."/>
            <person name="Arakawa K."/>
        </authorList>
    </citation>
    <scope>NUCLEOTIDE SEQUENCE [LARGE SCALE GENOMIC DNA]</scope>
</reference>